<sequence length="206" mass="23478">MWVSDKRINACQNDANNNKKGYKKDIFDNPKMTDDSEDLIRETCHDNRVHDLGYCYQTEIKKEKNNHEIFVKHPGGKETVMKHDTGGTEVQCLQNPDEGDDSKAQNFDEHMDLENCVQDKPGDVKSGKNVGLESYSKNGIVTGKNKPNAFKWRSMKCTDNRKSLVKSKYDNGNVTTEKQVEKRVNQTEGVNDIVHKMNKESSSVHP</sequence>
<dbReference type="OrthoDB" id="10644991at2759"/>
<evidence type="ECO:0000256" key="1">
    <source>
        <dbReference type="SAM" id="MobiDB-lite"/>
    </source>
</evidence>
<accession>A0A9N8WLS8</accession>
<organism evidence="2 3">
    <name type="scientific">Dentiscutata erythropus</name>
    <dbReference type="NCBI Taxonomy" id="1348616"/>
    <lineage>
        <taxon>Eukaryota</taxon>
        <taxon>Fungi</taxon>
        <taxon>Fungi incertae sedis</taxon>
        <taxon>Mucoromycota</taxon>
        <taxon>Glomeromycotina</taxon>
        <taxon>Glomeromycetes</taxon>
        <taxon>Diversisporales</taxon>
        <taxon>Gigasporaceae</taxon>
        <taxon>Dentiscutata</taxon>
    </lineage>
</organism>
<feature type="region of interest" description="Disordered" evidence="1">
    <location>
        <begin position="181"/>
        <end position="206"/>
    </location>
</feature>
<gene>
    <name evidence="2" type="ORF">DERYTH_LOCUS2412</name>
</gene>
<proteinExistence type="predicted"/>
<name>A0A9N8WLS8_9GLOM</name>
<dbReference type="Proteomes" id="UP000789405">
    <property type="component" value="Unassembled WGS sequence"/>
</dbReference>
<dbReference type="AlphaFoldDB" id="A0A9N8WLS8"/>
<keyword evidence="3" id="KW-1185">Reference proteome</keyword>
<reference evidence="2" key="1">
    <citation type="submission" date="2021-06" db="EMBL/GenBank/DDBJ databases">
        <authorList>
            <person name="Kallberg Y."/>
            <person name="Tangrot J."/>
            <person name="Rosling A."/>
        </authorList>
    </citation>
    <scope>NUCLEOTIDE SEQUENCE</scope>
    <source>
        <strain evidence="2">MA453B</strain>
    </source>
</reference>
<protein>
    <submittedName>
        <fullName evidence="2">27890_t:CDS:1</fullName>
    </submittedName>
</protein>
<evidence type="ECO:0000313" key="3">
    <source>
        <dbReference type="Proteomes" id="UP000789405"/>
    </source>
</evidence>
<comment type="caution">
    <text evidence="2">The sequence shown here is derived from an EMBL/GenBank/DDBJ whole genome shotgun (WGS) entry which is preliminary data.</text>
</comment>
<evidence type="ECO:0000313" key="2">
    <source>
        <dbReference type="EMBL" id="CAG8490957.1"/>
    </source>
</evidence>
<dbReference type="EMBL" id="CAJVPY010000762">
    <property type="protein sequence ID" value="CAG8490957.1"/>
    <property type="molecule type" value="Genomic_DNA"/>
</dbReference>